<keyword evidence="3 6" id="KW-0812">Transmembrane</keyword>
<dbReference type="PANTHER" id="PTHR30250">
    <property type="entry name" value="PST FAMILY PREDICTED COLANIC ACID TRANSPORTER"/>
    <property type="match status" value="1"/>
</dbReference>
<feature type="transmembrane region" description="Helical" evidence="6">
    <location>
        <begin position="9"/>
        <end position="29"/>
    </location>
</feature>
<feature type="transmembrane region" description="Helical" evidence="6">
    <location>
        <begin position="79"/>
        <end position="104"/>
    </location>
</feature>
<feature type="transmembrane region" description="Helical" evidence="6">
    <location>
        <begin position="35"/>
        <end position="58"/>
    </location>
</feature>
<feature type="transmembrane region" description="Helical" evidence="6">
    <location>
        <begin position="110"/>
        <end position="128"/>
    </location>
</feature>
<dbReference type="Pfam" id="PF13440">
    <property type="entry name" value="Polysacc_synt_3"/>
    <property type="match status" value="1"/>
</dbReference>
<evidence type="ECO:0000256" key="5">
    <source>
        <dbReference type="ARBA" id="ARBA00023136"/>
    </source>
</evidence>
<dbReference type="EMBL" id="CP147404">
    <property type="protein sequence ID" value="WXB93487.1"/>
    <property type="molecule type" value="Genomic_DNA"/>
</dbReference>
<dbReference type="InterPro" id="IPR050833">
    <property type="entry name" value="Poly_Biosynth_Transport"/>
</dbReference>
<evidence type="ECO:0000313" key="7">
    <source>
        <dbReference type="EMBL" id="WXB93487.1"/>
    </source>
</evidence>
<feature type="transmembrane region" description="Helical" evidence="6">
    <location>
        <begin position="438"/>
        <end position="459"/>
    </location>
</feature>
<feature type="transmembrane region" description="Helical" evidence="6">
    <location>
        <begin position="168"/>
        <end position="189"/>
    </location>
</feature>
<feature type="transmembrane region" description="Helical" evidence="6">
    <location>
        <begin position="140"/>
        <end position="162"/>
    </location>
</feature>
<dbReference type="PANTHER" id="PTHR30250:SF11">
    <property type="entry name" value="O-ANTIGEN TRANSPORTER-RELATED"/>
    <property type="match status" value="1"/>
</dbReference>
<dbReference type="Proteomes" id="UP001387364">
    <property type="component" value="Chromosome"/>
</dbReference>
<accession>A0ABZ2N8A4</accession>
<keyword evidence="2" id="KW-1003">Cell membrane</keyword>
<evidence type="ECO:0000313" key="8">
    <source>
        <dbReference type="Proteomes" id="UP001387364"/>
    </source>
</evidence>
<organism evidence="7 8">
    <name type="scientific">Bacillus kandeliae</name>
    <dbReference type="NCBI Taxonomy" id="3129297"/>
    <lineage>
        <taxon>Bacteria</taxon>
        <taxon>Bacillati</taxon>
        <taxon>Bacillota</taxon>
        <taxon>Bacilli</taxon>
        <taxon>Bacillales</taxon>
        <taxon>Bacillaceae</taxon>
        <taxon>Bacillus</taxon>
    </lineage>
</organism>
<evidence type="ECO:0000256" key="6">
    <source>
        <dbReference type="SAM" id="Phobius"/>
    </source>
</evidence>
<keyword evidence="8" id="KW-1185">Reference proteome</keyword>
<evidence type="ECO:0000256" key="4">
    <source>
        <dbReference type="ARBA" id="ARBA00022989"/>
    </source>
</evidence>
<reference evidence="7 8" key="1">
    <citation type="submission" date="2024-02" db="EMBL/GenBank/DDBJ databases">
        <title>Seven novel Bacillus-like species.</title>
        <authorList>
            <person name="Liu G."/>
        </authorList>
    </citation>
    <scope>NUCLEOTIDE SEQUENCE [LARGE SCALE GENOMIC DNA]</scope>
    <source>
        <strain evidence="7 8">FJAT-52991</strain>
    </source>
</reference>
<feature type="transmembrane region" description="Helical" evidence="6">
    <location>
        <begin position="357"/>
        <end position="376"/>
    </location>
</feature>
<evidence type="ECO:0000256" key="1">
    <source>
        <dbReference type="ARBA" id="ARBA00004651"/>
    </source>
</evidence>
<name>A0ABZ2N8A4_9BACI</name>
<feature type="transmembrane region" description="Helical" evidence="6">
    <location>
        <begin position="288"/>
        <end position="314"/>
    </location>
</feature>
<feature type="transmembrane region" description="Helical" evidence="6">
    <location>
        <begin position="320"/>
        <end position="345"/>
    </location>
</feature>
<dbReference type="RefSeq" id="WP_338752823.1">
    <property type="nucleotide sequence ID" value="NZ_CP147404.1"/>
</dbReference>
<evidence type="ECO:0000256" key="2">
    <source>
        <dbReference type="ARBA" id="ARBA00022475"/>
    </source>
</evidence>
<keyword evidence="4 6" id="KW-1133">Transmembrane helix</keyword>
<proteinExistence type="predicted"/>
<gene>
    <name evidence="7" type="ORF">WDJ61_02120</name>
</gene>
<keyword evidence="5 6" id="KW-0472">Membrane</keyword>
<feature type="transmembrane region" description="Helical" evidence="6">
    <location>
        <begin position="248"/>
        <end position="268"/>
    </location>
</feature>
<comment type="subcellular location">
    <subcellularLocation>
        <location evidence="1">Cell membrane</location>
        <topology evidence="1">Multi-pass membrane protein</topology>
    </subcellularLocation>
</comment>
<feature type="transmembrane region" description="Helical" evidence="6">
    <location>
        <begin position="382"/>
        <end position="402"/>
    </location>
</feature>
<protein>
    <submittedName>
        <fullName evidence="7">Oligosaccharide flippase family protein</fullName>
    </submittedName>
</protein>
<feature type="transmembrane region" description="Helical" evidence="6">
    <location>
        <begin position="414"/>
        <end position="432"/>
    </location>
</feature>
<feature type="transmembrane region" description="Helical" evidence="6">
    <location>
        <begin position="201"/>
        <end position="222"/>
    </location>
</feature>
<evidence type="ECO:0000256" key="3">
    <source>
        <dbReference type="ARBA" id="ARBA00022692"/>
    </source>
</evidence>
<sequence length="481" mass="54203">MIQHFITYFIARGLPGLINFLAIIIYSRILPPEQYGTYAIVLASISLINSILLSWLRLGVLRYYPSYTTEERKLFLSTVFIAFLAYMLLSGGIISCIALFGIIAEEYSSIWLLGLCLLWVSGWFEINLEIFRAELSPKSYGWFYLSKTILALVISIGIIFSFHLGMTALVIGSILAMFIPLLFVIPKVWSGVNFHYFNRNILKTLLAYGLPLTLTLTMGFLIDSSDRLLLGWLSGPSSTGLYAVTYDFAQQTIILIMTIVNLASYPIIIHTLENGDQVEVQKQLEKSFVLLFLLAFPTVCALIILSPNISFLFFGTDYQAAAIVVIPWIALVSLIQGIKAFYLDLAFQLSKQTIKQVFPVVIGAALNILLNLWWIPLYQIKGAIMATLIAYVVSSIMSWWLGRRYFVLPIPKREIWKIVIITVVMFCALYPIHHLKGFIALIVQIGVGIIVYGLGIWVFNVLNIRKALPLAERNLKIKVKG</sequence>